<feature type="compositionally biased region" description="Basic and acidic residues" evidence="1">
    <location>
        <begin position="28"/>
        <end position="38"/>
    </location>
</feature>
<protein>
    <submittedName>
        <fullName evidence="5">Putative retrotransposon hot spot protein (RHS)</fullName>
    </submittedName>
</protein>
<feature type="region of interest" description="Disordered" evidence="1">
    <location>
        <begin position="1"/>
        <end position="52"/>
    </location>
</feature>
<dbReference type="InterPro" id="IPR006518">
    <property type="entry name" value="Trypano_RHS"/>
</dbReference>
<sequence>MPGKRKRVHGDGNAESQASAVPQGDLQTRARPESHGDTDQPAATHIRVEEPRQPQWTLDSRLDKVLLEGKERITNMRLNDFLRNYFDGRGVEEFNENVYMKDFLSSPNEFIKDEVLLGTIKASPSYQELRKKCDEFYMLLEASNKLKKEYIVTLRQWSNFGRKDTVTPLARAQINTAYSYVLREERRKEEERERRERQELGIAVSTRIKYAVFKGRVRVDKMKLNDFLTMELDGRGIVNTNRDVLLEEFFKNPKKYICDAGVLNEIQASDRYKRMERAVREEMDMEEDVRRLYEKGVDNLLKWLVATAEVKANVHGITKRFLDAALEEARNPKKSSAPRYLEGCYESVYNARWHHVVEVPDGEGTGMEVREGKSPQSWTYRAAGEFLEKNDGEEQSGAARPRLMVLTSDKGWPYSWEEDESTPDCYVNCEVDRVWQIVRNDLTAWFSPHPGAYFTPRRRVLIGTPGIGKSLAAGSYLLYQLLQCDVKKLQVVVYSFGGSTTYVFDKTIKTVTRYVGREASKECLCDLRDLKMKGYIIYDVTRQGTPPEEYFLPGSGWGMIVVSSPNVGNYDKWEKQKGAARIIMNCPAEMDVKAMCAWMKRDGTTDDQAECWKMVEERMDKVGPIPRYIFDANEFIAHSAVIEDALEGINSPDGEKHFTHGGVRLWGSENPSQKLVRVVRARAESGAEVFLNAPISFCLGRRIPHYFWKRDE</sequence>
<dbReference type="VEuPathDB" id="TriTrypDB:TCDM_11024"/>
<dbReference type="PANTHER" id="PTHR33129:SF3">
    <property type="entry name" value="HOT SPOT (RHS) PROTEIN, PUTATIVE-RELATED"/>
    <property type="match status" value="1"/>
</dbReference>
<dbReference type="VEuPathDB" id="TriTrypDB:C4B63_25g268"/>
<dbReference type="VEuPathDB" id="TriTrypDB:TcYC6_0104220"/>
<feature type="domain" description="Retrotransposon hot spot protein,C-terminal" evidence="2">
    <location>
        <begin position="460"/>
        <end position="702"/>
    </location>
</feature>
<dbReference type="AlphaFoldDB" id="A0A2V2WS20"/>
<dbReference type="Pfam" id="PF20445">
    <property type="entry name" value="RHS_N"/>
    <property type="match status" value="1"/>
</dbReference>
<gene>
    <name evidence="5" type="ORF">C3747_59g226</name>
</gene>
<evidence type="ECO:0000256" key="1">
    <source>
        <dbReference type="SAM" id="MobiDB-lite"/>
    </source>
</evidence>
<reference evidence="5 6" key="1">
    <citation type="journal article" date="2018" name="Microb. Genom.">
        <title>Expanding an expanded genome: long-read sequencing of Trypanosoma cruzi.</title>
        <authorList>
            <person name="Berna L."/>
            <person name="Rodriguez M."/>
            <person name="Chiribao M.L."/>
            <person name="Parodi-Talice A."/>
            <person name="Pita S."/>
            <person name="Rijo G."/>
            <person name="Alvarez-Valin F."/>
            <person name="Robello C."/>
        </authorList>
    </citation>
    <scope>NUCLEOTIDE SEQUENCE [LARGE SCALE GENOMIC DNA]</scope>
    <source>
        <strain evidence="5 6">TCC</strain>
    </source>
</reference>
<dbReference type="Proteomes" id="UP000246078">
    <property type="component" value="Unassembled WGS sequence"/>
</dbReference>
<dbReference type="InterPro" id="IPR052980">
    <property type="entry name" value="Crinkler_effector"/>
</dbReference>
<dbReference type="InterPro" id="IPR056000">
    <property type="entry name" value="DUF7578"/>
</dbReference>
<dbReference type="NCBIfam" id="TIGR01631">
    <property type="entry name" value="Trypano_RHS"/>
    <property type="match status" value="2"/>
</dbReference>
<evidence type="ECO:0000259" key="3">
    <source>
        <dbReference type="Pfam" id="PF20445"/>
    </source>
</evidence>
<dbReference type="VEuPathDB" id="TriTrypDB:Tc_MARK_6381"/>
<evidence type="ECO:0000313" key="5">
    <source>
        <dbReference type="EMBL" id="PWV11418.1"/>
    </source>
</evidence>
<dbReference type="VEuPathDB" id="TriTrypDB:TcBrA4_0157180"/>
<feature type="domain" description="Retrotransposon hot spot protein N-terminal" evidence="3">
    <location>
        <begin position="345"/>
        <end position="455"/>
    </location>
</feature>
<dbReference type="Pfam" id="PF07999">
    <property type="entry name" value="RHSP"/>
    <property type="match status" value="1"/>
</dbReference>
<dbReference type="VEuPathDB" id="TriTrypDB:ECC02_003024"/>
<evidence type="ECO:0000259" key="4">
    <source>
        <dbReference type="Pfam" id="PF24466"/>
    </source>
</evidence>
<dbReference type="VEuPathDB" id="TriTrypDB:TcCLB.507167.70"/>
<dbReference type="Pfam" id="PF24466">
    <property type="entry name" value="DUF7578"/>
    <property type="match status" value="2"/>
</dbReference>
<feature type="domain" description="DUF7578" evidence="4">
    <location>
        <begin position="72"/>
        <end position="133"/>
    </location>
</feature>
<dbReference type="VEuPathDB" id="TriTrypDB:TCSYLVIO_010998"/>
<dbReference type="VEuPathDB" id="TriTrypDB:C3747_59g226"/>
<accession>A0A2V2WS20</accession>
<dbReference type="InterPro" id="IPR046836">
    <property type="entry name" value="RHS_C"/>
</dbReference>
<evidence type="ECO:0000259" key="2">
    <source>
        <dbReference type="Pfam" id="PF07999"/>
    </source>
</evidence>
<dbReference type="VEuPathDB" id="TriTrypDB:TcG_11491"/>
<dbReference type="VEuPathDB" id="TriTrypDB:TcCL_NonESM02620"/>
<dbReference type="VEuPathDB" id="TriTrypDB:TcYC6_0146430"/>
<feature type="domain" description="DUF7578" evidence="4">
    <location>
        <begin position="218"/>
        <end position="282"/>
    </location>
</feature>
<dbReference type="PANTHER" id="PTHR33129">
    <property type="entry name" value="PROTEIN KINASE DOMAIN-CONTAINING PROTEIN-RELATED"/>
    <property type="match status" value="1"/>
</dbReference>
<comment type="caution">
    <text evidence="5">The sequence shown here is derived from an EMBL/GenBank/DDBJ whole genome shotgun (WGS) entry which is preliminary data.</text>
</comment>
<dbReference type="VEuPathDB" id="TriTrypDB:BCY84_16896"/>
<dbReference type="InterPro" id="IPR046835">
    <property type="entry name" value="RHS_N"/>
</dbReference>
<name>A0A2V2WS20_TRYCR</name>
<proteinExistence type="predicted"/>
<organism evidence="5 6">
    <name type="scientific">Trypanosoma cruzi</name>
    <dbReference type="NCBI Taxonomy" id="5693"/>
    <lineage>
        <taxon>Eukaryota</taxon>
        <taxon>Discoba</taxon>
        <taxon>Euglenozoa</taxon>
        <taxon>Kinetoplastea</taxon>
        <taxon>Metakinetoplastina</taxon>
        <taxon>Trypanosomatida</taxon>
        <taxon>Trypanosomatidae</taxon>
        <taxon>Trypanosoma</taxon>
        <taxon>Schizotrypanum</taxon>
    </lineage>
</organism>
<dbReference type="EMBL" id="PRFC01000059">
    <property type="protein sequence ID" value="PWV11418.1"/>
    <property type="molecule type" value="Genomic_DNA"/>
</dbReference>
<evidence type="ECO:0000313" key="6">
    <source>
        <dbReference type="Proteomes" id="UP000246078"/>
    </source>
</evidence>